<evidence type="ECO:0000313" key="2">
    <source>
        <dbReference type="EMBL" id="ADI16628.1"/>
    </source>
</evidence>
<evidence type="ECO:0000256" key="1">
    <source>
        <dbReference type="SAM" id="MobiDB-lite"/>
    </source>
</evidence>
<reference evidence="2" key="1">
    <citation type="journal article" date="2011" name="Environ. Microbiol.">
        <title>Time-series analyses of Monterey Bay coastal microbial picoplankton using a 'genome proxy' microarray.</title>
        <authorList>
            <person name="Rich V.I."/>
            <person name="Pham V.D."/>
            <person name="Eppley J."/>
            <person name="Shi Y."/>
            <person name="DeLong E.F."/>
        </authorList>
    </citation>
    <scope>NUCLEOTIDE SEQUENCE</scope>
</reference>
<feature type="region of interest" description="Disordered" evidence="1">
    <location>
        <begin position="1"/>
        <end position="24"/>
    </location>
</feature>
<accession>E0XQD7</accession>
<proteinExistence type="predicted"/>
<sequence length="72" mass="8212">MSKTHRQAGRAMPKFGSRVSPDQAPRLLAQQRLLSTPARQIFIGPSRHRLERFVPKDRRWVPTTTTTMGVCP</sequence>
<dbReference type="AlphaFoldDB" id="E0XQD7"/>
<name>E0XQD7_9DELT</name>
<protein>
    <submittedName>
        <fullName evidence="2">Uncharacterized protein</fullName>
    </submittedName>
</protein>
<organism evidence="2">
    <name type="scientific">uncultured delta proteobacterium HF0010_01J10</name>
    <dbReference type="NCBI Taxonomy" id="710820"/>
    <lineage>
        <taxon>Bacteria</taxon>
        <taxon>Deltaproteobacteria</taxon>
        <taxon>environmental samples</taxon>
    </lineage>
</organism>
<dbReference type="EMBL" id="GU474842">
    <property type="protein sequence ID" value="ADI16628.1"/>
    <property type="molecule type" value="Genomic_DNA"/>
</dbReference>